<dbReference type="AlphaFoldDB" id="A0A285HUR0"/>
<gene>
    <name evidence="2" type="ORF">CVM39_12905</name>
    <name evidence="3" type="ORF">SAMN06297129_0580</name>
</gene>
<dbReference type="EMBL" id="PGTD01000017">
    <property type="protein sequence ID" value="PJE27485.1"/>
    <property type="molecule type" value="Genomic_DNA"/>
</dbReference>
<reference evidence="2 5" key="2">
    <citation type="journal article" date="2018" name="Int. J. Syst. Evol. Microbiol.">
        <title>Pseudooceanicola lipolyticus sp. nov., a marine alphaproteobacterium, reclassification of Oceanicola flagellatus as Pseudooceanicola flagellatus comb. nov. and emended description of the genus Pseudooceanicola.</title>
        <authorList>
            <person name="Huang M.-M."/>
            <person name="Guo L.-L."/>
            <person name="Wu Y.-H."/>
            <person name="Lai Q.-L."/>
            <person name="Shao Z.-Z."/>
            <person name="Wang C.-S."/>
            <person name="Wu M."/>
            <person name="Xu X.-W."/>
        </authorList>
    </citation>
    <scope>NUCLEOTIDE SEQUENCE [LARGE SCALE GENOMIC DNA]</scope>
    <source>
        <strain evidence="2 5">Ar-45</strain>
    </source>
</reference>
<protein>
    <submittedName>
        <fullName evidence="2">NAD(P)-dependent oxidoreductase</fullName>
    </submittedName>
    <submittedName>
        <fullName evidence="3">dTDP-4-dehydrorhamnose reductase</fullName>
    </submittedName>
</protein>
<evidence type="ECO:0000313" key="4">
    <source>
        <dbReference type="Proteomes" id="UP000231655"/>
    </source>
</evidence>
<dbReference type="InterPro" id="IPR036291">
    <property type="entry name" value="NAD(P)-bd_dom_sf"/>
</dbReference>
<proteinExistence type="predicted"/>
<evidence type="ECO:0000259" key="1">
    <source>
        <dbReference type="Pfam" id="PF01370"/>
    </source>
</evidence>
<accession>A0A285HUR0</accession>
<organism evidence="3 4">
    <name type="scientific">Pseudooceanicola antarcticus</name>
    <dbReference type="NCBI Taxonomy" id="1247613"/>
    <lineage>
        <taxon>Bacteria</taxon>
        <taxon>Pseudomonadati</taxon>
        <taxon>Pseudomonadota</taxon>
        <taxon>Alphaproteobacteria</taxon>
        <taxon>Rhodobacterales</taxon>
        <taxon>Paracoccaceae</taxon>
        <taxon>Pseudooceanicola</taxon>
    </lineage>
</organism>
<dbReference type="Proteomes" id="UP000231655">
    <property type="component" value="Unassembled WGS sequence"/>
</dbReference>
<dbReference type="EMBL" id="OBEA01000001">
    <property type="protein sequence ID" value="SNY39407.1"/>
    <property type="molecule type" value="Genomic_DNA"/>
</dbReference>
<evidence type="ECO:0000313" key="5">
    <source>
        <dbReference type="Proteomes" id="UP000231702"/>
    </source>
</evidence>
<name>A0A285HUR0_9RHOB</name>
<dbReference type="SUPFAM" id="SSF51735">
    <property type="entry name" value="NAD(P)-binding Rossmann-fold domains"/>
    <property type="match status" value="1"/>
</dbReference>
<evidence type="ECO:0000313" key="2">
    <source>
        <dbReference type="EMBL" id="PJE27485.1"/>
    </source>
</evidence>
<reference evidence="3 4" key="1">
    <citation type="submission" date="2017-09" db="EMBL/GenBank/DDBJ databases">
        <authorList>
            <person name="Ehlers B."/>
            <person name="Leendertz F.H."/>
        </authorList>
    </citation>
    <scope>NUCLEOTIDE SEQUENCE [LARGE SCALE GENOMIC DNA]</scope>
    <source>
        <strain evidence="3 4">CGMCC 1.12662</strain>
    </source>
</reference>
<dbReference type="Proteomes" id="UP000231702">
    <property type="component" value="Unassembled WGS sequence"/>
</dbReference>
<keyword evidence="5" id="KW-1185">Reference proteome</keyword>
<evidence type="ECO:0000313" key="3">
    <source>
        <dbReference type="EMBL" id="SNY39407.1"/>
    </source>
</evidence>
<feature type="domain" description="NAD-dependent epimerase/dehydratase" evidence="1">
    <location>
        <begin position="74"/>
        <end position="172"/>
    </location>
</feature>
<sequence>MVAADLLVLGSSGRVGRLLRGVLSGSSWLRAGFAEGAPRIVWQYRSGDGADVLKWQPGRPLPRGFSARVVVALWGVTSGPPEALAQNAMLARAALHLARRVGAERVLHLSSAAVQAGLQGAPAAEDLPPAPLTAYGEAKLRMEEEIAAWHGAQPGTTPRSVILRMGNVAGADALSVALDRGGPVVLDRFPDGGGPRRSYIGPEDLARLLACLATCPLSRLPACVNVTGPRPVAMADLVRAAGRNLRWRPAPPSALPVMALDPRRMEALTGELTGSGTARGLVAQWHRTREVA</sequence>
<dbReference type="Pfam" id="PF01370">
    <property type="entry name" value="Epimerase"/>
    <property type="match status" value="1"/>
</dbReference>
<dbReference type="Gene3D" id="3.40.50.720">
    <property type="entry name" value="NAD(P)-binding Rossmann-like Domain"/>
    <property type="match status" value="1"/>
</dbReference>
<dbReference type="InterPro" id="IPR001509">
    <property type="entry name" value="Epimerase_deHydtase"/>
</dbReference>